<evidence type="ECO:0000256" key="1">
    <source>
        <dbReference type="ARBA" id="ARBA00022679"/>
    </source>
</evidence>
<sequence length="243" mass="26351">MNTPEPTPDLAAQLTEVLLRDHDVPAVLGAIAELAAAQLSGDRVVLCGIILKRAKRNTVVATSSAEAQVMDEHQAGFDEGPCLEAQKTEALISVPDVRHENRWPKYMSEVRDHGLRSILAVPLKIGTTATAAMNFYARDTGSFDATDIAIAQRYTEVASQMVAIALRIAQHAEDAEDRRRAMESRTAIDLAVGIIMGQNRCSQEQAVGILKAASNHRNVKLRELAEQITNKVGQATPSTSFEP</sequence>
<dbReference type="Proteomes" id="UP000054023">
    <property type="component" value="Unassembled WGS sequence"/>
</dbReference>
<dbReference type="InterPro" id="IPR003018">
    <property type="entry name" value="GAF"/>
</dbReference>
<dbReference type="InterPro" id="IPR005561">
    <property type="entry name" value="ANTAR"/>
</dbReference>
<gene>
    <name evidence="6" type="ORF">AVL63_07800</name>
</gene>
<dbReference type="EMBL" id="LQBM01000001">
    <property type="protein sequence ID" value="KUG60306.1"/>
    <property type="molecule type" value="Genomic_DNA"/>
</dbReference>
<feature type="domain" description="ANTAR" evidence="5">
    <location>
        <begin position="168"/>
        <end position="229"/>
    </location>
</feature>
<evidence type="ECO:0000256" key="2">
    <source>
        <dbReference type="ARBA" id="ARBA00022777"/>
    </source>
</evidence>
<dbReference type="SMART" id="SM00065">
    <property type="entry name" value="GAF"/>
    <property type="match status" value="1"/>
</dbReference>
<accession>A0A0W8IJD4</accession>
<dbReference type="Gene3D" id="3.30.450.40">
    <property type="match status" value="1"/>
</dbReference>
<dbReference type="InterPro" id="IPR011006">
    <property type="entry name" value="CheY-like_superfamily"/>
</dbReference>
<name>A0A0W8IJD4_9MICC</name>
<dbReference type="SUPFAM" id="SSF52172">
    <property type="entry name" value="CheY-like"/>
    <property type="match status" value="1"/>
</dbReference>
<organism evidence="6 7">
    <name type="scientific">Nesterenkonia jeotgali</name>
    <dbReference type="NCBI Taxonomy" id="317018"/>
    <lineage>
        <taxon>Bacteria</taxon>
        <taxon>Bacillati</taxon>
        <taxon>Actinomycetota</taxon>
        <taxon>Actinomycetes</taxon>
        <taxon>Micrococcales</taxon>
        <taxon>Micrococcaceae</taxon>
        <taxon>Nesterenkonia</taxon>
    </lineage>
</organism>
<dbReference type="GO" id="GO:0003723">
    <property type="term" value="F:RNA binding"/>
    <property type="evidence" value="ECO:0007669"/>
    <property type="project" value="InterPro"/>
</dbReference>
<evidence type="ECO:0000259" key="5">
    <source>
        <dbReference type="PROSITE" id="PS50921"/>
    </source>
</evidence>
<dbReference type="Gene3D" id="1.10.10.10">
    <property type="entry name" value="Winged helix-like DNA-binding domain superfamily/Winged helix DNA-binding domain"/>
    <property type="match status" value="1"/>
</dbReference>
<dbReference type="InterPro" id="IPR029016">
    <property type="entry name" value="GAF-like_dom_sf"/>
</dbReference>
<dbReference type="Pfam" id="PF03861">
    <property type="entry name" value="ANTAR"/>
    <property type="match status" value="1"/>
</dbReference>
<evidence type="ECO:0000256" key="4">
    <source>
        <dbReference type="ARBA" id="ARBA00023163"/>
    </source>
</evidence>
<evidence type="ECO:0000256" key="3">
    <source>
        <dbReference type="ARBA" id="ARBA00023015"/>
    </source>
</evidence>
<dbReference type="SUPFAM" id="SSF55781">
    <property type="entry name" value="GAF domain-like"/>
    <property type="match status" value="1"/>
</dbReference>
<proteinExistence type="predicted"/>
<comment type="caution">
    <text evidence="6">The sequence shown here is derived from an EMBL/GenBank/DDBJ whole genome shotgun (WGS) entry which is preliminary data.</text>
</comment>
<dbReference type="InterPro" id="IPR036388">
    <property type="entry name" value="WH-like_DNA-bd_sf"/>
</dbReference>
<dbReference type="GO" id="GO:0016301">
    <property type="term" value="F:kinase activity"/>
    <property type="evidence" value="ECO:0007669"/>
    <property type="project" value="UniProtKB-KW"/>
</dbReference>
<keyword evidence="2" id="KW-0418">Kinase</keyword>
<keyword evidence="4" id="KW-0804">Transcription</keyword>
<evidence type="ECO:0000313" key="7">
    <source>
        <dbReference type="Proteomes" id="UP000054023"/>
    </source>
</evidence>
<keyword evidence="1" id="KW-0808">Transferase</keyword>
<dbReference type="SMART" id="SM01012">
    <property type="entry name" value="ANTAR"/>
    <property type="match status" value="1"/>
</dbReference>
<dbReference type="Pfam" id="PF13185">
    <property type="entry name" value="GAF_2"/>
    <property type="match status" value="1"/>
</dbReference>
<dbReference type="STRING" id="317018.AVL63_07800"/>
<keyword evidence="3" id="KW-0805">Transcription regulation</keyword>
<dbReference type="InterPro" id="IPR012074">
    <property type="entry name" value="GAF_ANTAR"/>
</dbReference>
<protein>
    <recommendedName>
        <fullName evidence="5">ANTAR domain-containing protein</fullName>
    </recommendedName>
</protein>
<evidence type="ECO:0000313" key="6">
    <source>
        <dbReference type="EMBL" id="KUG60306.1"/>
    </source>
</evidence>
<keyword evidence="7" id="KW-1185">Reference proteome</keyword>
<dbReference type="AlphaFoldDB" id="A0A0W8IJD4"/>
<reference evidence="7" key="1">
    <citation type="submission" date="2015-12" db="EMBL/GenBank/DDBJ databases">
        <authorList>
            <person name="Nair G.R."/>
            <person name="Kaur G."/>
            <person name="Mayilraj S."/>
        </authorList>
    </citation>
    <scope>NUCLEOTIDE SEQUENCE [LARGE SCALE GENOMIC DNA]</scope>
    <source>
        <strain evidence="7">CD08_7</strain>
    </source>
</reference>
<dbReference type="PIRSF" id="PIRSF036625">
    <property type="entry name" value="GAF_ANTAR"/>
    <property type="match status" value="1"/>
</dbReference>
<dbReference type="PROSITE" id="PS50921">
    <property type="entry name" value="ANTAR"/>
    <property type="match status" value="1"/>
</dbReference>
<dbReference type="RefSeq" id="WP_058887290.1">
    <property type="nucleotide sequence ID" value="NZ_LQBM01000001.1"/>
</dbReference>